<dbReference type="InterPro" id="IPR003760">
    <property type="entry name" value="PnrA-like"/>
</dbReference>
<evidence type="ECO:0000256" key="4">
    <source>
        <dbReference type="ARBA" id="ARBA00022729"/>
    </source>
</evidence>
<dbReference type="Pfam" id="PF02608">
    <property type="entry name" value="Bmp"/>
    <property type="match status" value="1"/>
</dbReference>
<keyword evidence="5" id="KW-0472">Membrane</keyword>
<keyword evidence="10" id="KW-1185">Reference proteome</keyword>
<gene>
    <name evidence="9" type="ORF">Q428_13910</name>
</gene>
<dbReference type="InterPro" id="IPR028082">
    <property type="entry name" value="Peripla_BP_I"/>
</dbReference>
<comment type="caution">
    <text evidence="9">The sequence shown here is derived from an EMBL/GenBank/DDBJ whole genome shotgun (WGS) entry which is preliminary data.</text>
</comment>
<dbReference type="AlphaFoldDB" id="A0A017RRQ2"/>
<dbReference type="Gene3D" id="3.40.50.2300">
    <property type="match status" value="2"/>
</dbReference>
<accession>A0A017RRQ2</accession>
<feature type="domain" description="ABC transporter substrate-binding protein PnrA-like" evidence="8">
    <location>
        <begin position="38"/>
        <end position="356"/>
    </location>
</feature>
<comment type="subcellular location">
    <subcellularLocation>
        <location evidence="1">Cell membrane</location>
        <topology evidence="1">Lipid-anchor</topology>
    </subcellularLocation>
</comment>
<comment type="similarity">
    <text evidence="2">Belongs to the BMP lipoprotein family.</text>
</comment>
<feature type="chain" id="PRO_5001494982" evidence="7">
    <location>
        <begin position="21"/>
        <end position="365"/>
    </location>
</feature>
<keyword evidence="6" id="KW-0449">Lipoprotein</keyword>
<evidence type="ECO:0000256" key="7">
    <source>
        <dbReference type="SAM" id="SignalP"/>
    </source>
</evidence>
<keyword evidence="3" id="KW-1003">Cell membrane</keyword>
<dbReference type="EMBL" id="AZQP01000067">
    <property type="protein sequence ID" value="EYE87332.1"/>
    <property type="molecule type" value="Genomic_DNA"/>
</dbReference>
<organism evidence="9 10">
    <name type="scientific">Fervidicella metallireducens AeB</name>
    <dbReference type="NCBI Taxonomy" id="1403537"/>
    <lineage>
        <taxon>Bacteria</taxon>
        <taxon>Bacillati</taxon>
        <taxon>Bacillota</taxon>
        <taxon>Clostridia</taxon>
        <taxon>Eubacteriales</taxon>
        <taxon>Clostridiaceae</taxon>
        <taxon>Fervidicella</taxon>
    </lineage>
</organism>
<dbReference type="PANTHER" id="PTHR34296:SF2">
    <property type="entry name" value="ABC TRANSPORTER GUANOSINE-BINDING PROTEIN NUPN"/>
    <property type="match status" value="1"/>
</dbReference>
<sequence length="365" mass="39163">MSKKILSTVLAITVLVLSFATGCTNKQSTPSTQEKTKVGMVTDSGTIDDKSFNQGTWEGIKKYAADKGTIEEKYLQPSGEQETDYINAINDLVDSGYKIVVTPGFKFETAINKAADAHKDSTFILIDGMPHEEGKFDFVKHDNVVSVFFTEHEAGFLAGVASALSTKTNKLGFVGGMKIPPVEKFGIGFKAGVLYANKTFGTKAEIVDYIYQGTFDDVAAGQTLAAGMYNKGVDIIFHAAGGVGAGVFNEAKQRAEKGQKVWVVGVDVDQYETGKISNGSSVTLTSAMKRIDVAAYDYIDAKLNGNFPGGQIITLSLAENGVGLPENNPNLSADTITKVEQAKKDVLDKKITVPTSEDELAKFMK</sequence>
<dbReference type="RefSeq" id="WP_035381619.1">
    <property type="nucleotide sequence ID" value="NZ_AZQP01000067.1"/>
</dbReference>
<dbReference type="InterPro" id="IPR050957">
    <property type="entry name" value="BMP_lipoprotein"/>
</dbReference>
<evidence type="ECO:0000259" key="8">
    <source>
        <dbReference type="Pfam" id="PF02608"/>
    </source>
</evidence>
<dbReference type="Proteomes" id="UP000019681">
    <property type="component" value="Unassembled WGS sequence"/>
</dbReference>
<evidence type="ECO:0000313" key="10">
    <source>
        <dbReference type="Proteomes" id="UP000019681"/>
    </source>
</evidence>
<dbReference type="GO" id="GO:0005886">
    <property type="term" value="C:plasma membrane"/>
    <property type="evidence" value="ECO:0007669"/>
    <property type="project" value="UniProtKB-SubCell"/>
</dbReference>
<reference evidence="9 10" key="1">
    <citation type="journal article" date="2014" name="Genome Announc.">
        <title>Draft Genome Sequence of Fervidicella metallireducens Strain AeBT, an Iron-Reducing Thermoanaerobe from the Great Artesian Basin.</title>
        <authorList>
            <person name="Patel B.K."/>
        </authorList>
    </citation>
    <scope>NUCLEOTIDE SEQUENCE [LARGE SCALE GENOMIC DNA]</scope>
    <source>
        <strain evidence="9 10">AeB</strain>
    </source>
</reference>
<evidence type="ECO:0000256" key="6">
    <source>
        <dbReference type="ARBA" id="ARBA00023288"/>
    </source>
</evidence>
<proteinExistence type="inferred from homology"/>
<protein>
    <submittedName>
        <fullName evidence="9">Membrane protein</fullName>
    </submittedName>
</protein>
<dbReference type="PANTHER" id="PTHR34296">
    <property type="entry name" value="TRANSCRIPTIONAL ACTIVATOR PROTEIN MED"/>
    <property type="match status" value="1"/>
</dbReference>
<evidence type="ECO:0000256" key="3">
    <source>
        <dbReference type="ARBA" id="ARBA00022475"/>
    </source>
</evidence>
<dbReference type="CDD" id="cd06354">
    <property type="entry name" value="PBP1_PrnA-like"/>
    <property type="match status" value="1"/>
</dbReference>
<evidence type="ECO:0000256" key="5">
    <source>
        <dbReference type="ARBA" id="ARBA00023136"/>
    </source>
</evidence>
<dbReference type="STRING" id="1403537.Q428_13910"/>
<evidence type="ECO:0000313" key="9">
    <source>
        <dbReference type="EMBL" id="EYE87332.1"/>
    </source>
</evidence>
<keyword evidence="4 7" id="KW-0732">Signal</keyword>
<evidence type="ECO:0000256" key="1">
    <source>
        <dbReference type="ARBA" id="ARBA00004193"/>
    </source>
</evidence>
<dbReference type="PROSITE" id="PS51257">
    <property type="entry name" value="PROKAR_LIPOPROTEIN"/>
    <property type="match status" value="1"/>
</dbReference>
<evidence type="ECO:0000256" key="2">
    <source>
        <dbReference type="ARBA" id="ARBA00008610"/>
    </source>
</evidence>
<dbReference type="OrthoDB" id="9769871at2"/>
<dbReference type="SUPFAM" id="SSF53822">
    <property type="entry name" value="Periplasmic binding protein-like I"/>
    <property type="match status" value="1"/>
</dbReference>
<name>A0A017RRQ2_9CLOT</name>
<feature type="signal peptide" evidence="7">
    <location>
        <begin position="1"/>
        <end position="20"/>
    </location>
</feature>